<reference evidence="1 2" key="2">
    <citation type="journal article" date="2018" name="Nature">
        <title>Mutant phenotypes for thousands of bacterial genes of unknown function.</title>
        <authorList>
            <person name="Price M.N."/>
            <person name="Wetmore K.M."/>
            <person name="Waters R.J."/>
            <person name="Callaghan M."/>
            <person name="Ray J."/>
            <person name="Liu H."/>
            <person name="Kuehl J.V."/>
            <person name="Melnyk R.A."/>
            <person name="Lamson J.S."/>
            <person name="Suh Y."/>
            <person name="Carlson H.K."/>
            <person name="Esquivel Z."/>
            <person name="Sadeeshkumar H."/>
            <person name="Chakraborty R."/>
            <person name="Zane G.M."/>
            <person name="Rubin B.E."/>
            <person name="Wall J.D."/>
            <person name="Visel A."/>
            <person name="Bristow J."/>
            <person name="Blow M.J."/>
            <person name="Arkin A.P."/>
            <person name="Deutschbauer A.M."/>
        </authorList>
    </citation>
    <scope>NUCLEOTIDE SEQUENCE [LARGE SCALE GENOMIC DNA]</scope>
    <source>
        <strain evidence="1 2">FW300-N1B4</strain>
    </source>
</reference>
<dbReference type="EMBL" id="LUKJ01000002">
    <property type="protein sequence ID" value="KZN20436.1"/>
    <property type="molecule type" value="Genomic_DNA"/>
</dbReference>
<dbReference type="Gene3D" id="3.40.50.300">
    <property type="entry name" value="P-loop containing nucleotide triphosphate hydrolases"/>
    <property type="match status" value="1"/>
</dbReference>
<protein>
    <submittedName>
        <fullName evidence="1">Uncharacterized protein</fullName>
    </submittedName>
</protein>
<gene>
    <name evidence="1" type="ORF">A1D17_02535</name>
</gene>
<reference evidence="2" key="1">
    <citation type="submission" date="2016-03" db="EMBL/GenBank/DDBJ databases">
        <authorList>
            <person name="Ray J."/>
            <person name="Price M."/>
            <person name="Deutschbauer A."/>
        </authorList>
    </citation>
    <scope>NUCLEOTIDE SEQUENCE [LARGE SCALE GENOMIC DNA]</scope>
    <source>
        <strain evidence="2">FW300-N1B4</strain>
    </source>
</reference>
<accession>A0A162B1U6</accession>
<dbReference type="InterPro" id="IPR027417">
    <property type="entry name" value="P-loop_NTPase"/>
</dbReference>
<proteinExistence type="predicted"/>
<dbReference type="AlphaFoldDB" id="A0A162B1U6"/>
<name>A0A162B1U6_PSEFL</name>
<dbReference type="Proteomes" id="UP000076489">
    <property type="component" value="Unassembled WGS sequence"/>
</dbReference>
<evidence type="ECO:0000313" key="1">
    <source>
        <dbReference type="EMBL" id="KZN20436.1"/>
    </source>
</evidence>
<organism evidence="1 2">
    <name type="scientific">Pseudomonas fluorescens</name>
    <dbReference type="NCBI Taxonomy" id="294"/>
    <lineage>
        <taxon>Bacteria</taxon>
        <taxon>Pseudomonadati</taxon>
        <taxon>Pseudomonadota</taxon>
        <taxon>Gammaproteobacteria</taxon>
        <taxon>Pseudomonadales</taxon>
        <taxon>Pseudomonadaceae</taxon>
        <taxon>Pseudomonas</taxon>
    </lineage>
</organism>
<evidence type="ECO:0000313" key="2">
    <source>
        <dbReference type="Proteomes" id="UP000076489"/>
    </source>
</evidence>
<comment type="caution">
    <text evidence="1">The sequence shown here is derived from an EMBL/GenBank/DDBJ whole genome shotgun (WGS) entry which is preliminary data.</text>
</comment>
<sequence length="198" mass="21845">MSGNDHPLCIDLHSLYQSEPTIDKLFAETPGLLEELRRRLNPSSGGGEFLLISSTMYQGKTTIAKLVLDHIFADQSNDDPVPLLHIGLQEYLMPEGISPHVEDDFQTWLDKNEWPTEQFIVIEDVRTPEMASKALKFAKAGANVIAVLHAVSANQAILRLRALVNAFGSGDELNDILKSGQLMSLHNEFDPGVTSPQP</sequence>